<comment type="similarity">
    <text evidence="1">Belongs to the eukaryotic initiation factor 4G family.</text>
</comment>
<evidence type="ECO:0000313" key="16">
    <source>
        <dbReference type="Proteomes" id="UP000092462"/>
    </source>
</evidence>
<feature type="compositionally biased region" description="Low complexity" evidence="14">
    <location>
        <begin position="256"/>
        <end position="268"/>
    </location>
</feature>
<keyword evidence="16" id="KW-1185">Reference proteome</keyword>
<reference evidence="15" key="1">
    <citation type="submission" date="2022-08" db="UniProtKB">
        <authorList>
            <consortium name="EnsemblMetazoa"/>
        </authorList>
    </citation>
    <scope>IDENTIFICATION</scope>
    <source>
        <strain evidence="15">Israel</strain>
    </source>
</reference>
<organism evidence="15 16">
    <name type="scientific">Phlebotomus papatasi</name>
    <name type="common">Sandfly</name>
    <dbReference type="NCBI Taxonomy" id="29031"/>
    <lineage>
        <taxon>Eukaryota</taxon>
        <taxon>Metazoa</taxon>
        <taxon>Ecdysozoa</taxon>
        <taxon>Arthropoda</taxon>
        <taxon>Hexapoda</taxon>
        <taxon>Insecta</taxon>
        <taxon>Pterygota</taxon>
        <taxon>Neoptera</taxon>
        <taxon>Endopterygota</taxon>
        <taxon>Diptera</taxon>
        <taxon>Nematocera</taxon>
        <taxon>Psychodoidea</taxon>
        <taxon>Psychodidae</taxon>
        <taxon>Phlebotomus</taxon>
        <taxon>Phlebotomus</taxon>
    </lineage>
</organism>
<dbReference type="InterPro" id="IPR003891">
    <property type="entry name" value="Initiation_fac_eIF4g_MI"/>
</dbReference>
<evidence type="ECO:0000256" key="9">
    <source>
        <dbReference type="ARBA" id="ARBA00022917"/>
    </source>
</evidence>
<accession>A0A1B0D948</accession>
<dbReference type="PANTHER" id="PTHR23253:SF9">
    <property type="entry name" value="EUKARYOTIC TRANSLATION INITIATION FACTOR 4 GAMMA 2"/>
    <property type="match status" value="1"/>
</dbReference>
<dbReference type="GO" id="GO:0016281">
    <property type="term" value="C:eukaryotic translation initiation factor 4F complex"/>
    <property type="evidence" value="ECO:0007669"/>
    <property type="project" value="TreeGrafter"/>
</dbReference>
<comment type="function">
    <text evidence="11">Appears to play a role in the switch from cap-dependent to IRES-mediated translation during mitosis, apoptosis and viral infection. Cleaved by some caspases and viral proteases.</text>
</comment>
<evidence type="ECO:0000256" key="4">
    <source>
        <dbReference type="ARBA" id="ARBA00022499"/>
    </source>
</evidence>
<comment type="subunit">
    <text evidence="13">Interacts with the serine/threonine protein kinases MKNK1 and MKNK2. Binds EIF4A and EIF3. Interacts with MIF4GD. Interacts with DAZAP2.</text>
</comment>
<dbReference type="PROSITE" id="PS51363">
    <property type="entry name" value="W2"/>
    <property type="match status" value="1"/>
</dbReference>
<keyword evidence="10" id="KW-0007">Acetylation</keyword>
<dbReference type="Proteomes" id="UP000092462">
    <property type="component" value="Unassembled WGS sequence"/>
</dbReference>
<sequence>MFDLMFCSDLIKKNDSPLLPEDEEEKQQIFKQKMLGNVKFIGELYKLGMVSESTIHQCIIQLLEPNANNNMRNEDMECLCQLLRTCGKNLDTEQGQVLMNQYFQGMAKKSMSAKYPPRIRFMLRDIIELRRNNWIPRKVATTEGPVPIHQLRIEEDLIRPFGNRQRDQRNDRDGDNWINRLSGFNDMMFSNLTVSNTSPIIPPYNVAPGNAFGGRDGGVRGLSNGAMGASGNGIGGASGGSYRNHSAQRNHQNNASSHPNNYQNYNNRYNKHNHGNNNSHSAPFTSNMLNNKDLAPRFKRNLIQTPQDPVENLQMRPAANSLLFKANINVNKQQLPLSQPRANSGNHVGGGGGGGHQHFLGGMEANPPLPQVREVMKSSPSQVPIVVNPQVILKEEVSSKEEQKKQPKAKKDKAPNKEEFLKKVTVFVEEIFSVEIEAIDVNMDDIAGKFMEIKVPDKFMKDAVTILLSDILEKSDETHERTIDFLMMLKKEGKLNPNATVEAFKHLINTMNERESTIPRVTTIVASLLSRAVVAKLSALGDIAALTENGQHYPLLLLVLQQLHKSLGRQGLMDMFTKSKVNVMSSLPEADRTKDRMAEILDDRNLSFLYPLLKVQSELWKQIQLDPNPAQFYKWIKENVDSTCYADTGFINAMETTMAEGIDTSKHPEKALIEKEKKYLEKYCPILNAFLNSPQLQLVAIYALQVYCYSMDFPKGMLLRWFTALYDLNVIEEDSFLQWKEDITDAYPGKGKALFQVNSWLTWLQEAESEDEDEDQ</sequence>
<keyword evidence="5" id="KW-0396">Initiation factor</keyword>
<keyword evidence="6" id="KW-0597">Phosphoprotein</keyword>
<dbReference type="SUPFAM" id="SSF48371">
    <property type="entry name" value="ARM repeat"/>
    <property type="match status" value="3"/>
</dbReference>
<keyword evidence="8" id="KW-0810">Translation regulation</keyword>
<dbReference type="Pfam" id="PF02854">
    <property type="entry name" value="MIF4G"/>
    <property type="match status" value="1"/>
</dbReference>
<dbReference type="EMBL" id="AJVK01012905">
    <property type="status" value="NOT_ANNOTATED_CDS"/>
    <property type="molecule type" value="Genomic_DNA"/>
</dbReference>
<dbReference type="PROSITE" id="PS51366">
    <property type="entry name" value="MI"/>
    <property type="match status" value="1"/>
</dbReference>
<evidence type="ECO:0000313" key="15">
    <source>
        <dbReference type="EnsemblMetazoa" id="PPAI004160-PA"/>
    </source>
</evidence>
<evidence type="ECO:0000256" key="5">
    <source>
        <dbReference type="ARBA" id="ARBA00022540"/>
    </source>
</evidence>
<dbReference type="SMART" id="SM00544">
    <property type="entry name" value="MA3"/>
    <property type="match status" value="1"/>
</dbReference>
<evidence type="ECO:0000256" key="11">
    <source>
        <dbReference type="ARBA" id="ARBA00037759"/>
    </source>
</evidence>
<evidence type="ECO:0000256" key="1">
    <source>
        <dbReference type="ARBA" id="ARBA00005775"/>
    </source>
</evidence>
<dbReference type="EMBL" id="AJVK01012907">
    <property type="status" value="NOT_ANNOTATED_CDS"/>
    <property type="molecule type" value="Genomic_DNA"/>
</dbReference>
<evidence type="ECO:0000256" key="13">
    <source>
        <dbReference type="ARBA" id="ARBA00046720"/>
    </source>
</evidence>
<feature type="compositionally biased region" description="Polar residues" evidence="14">
    <location>
        <begin position="243"/>
        <end position="255"/>
    </location>
</feature>
<dbReference type="InterPro" id="IPR003890">
    <property type="entry name" value="MIF4G-like_typ-3"/>
</dbReference>
<keyword evidence="9" id="KW-0648">Protein biosynthesis</keyword>
<keyword evidence="7" id="KW-0832">Ubl conjugation</keyword>
<dbReference type="Pfam" id="PF02020">
    <property type="entry name" value="W2"/>
    <property type="match status" value="1"/>
</dbReference>
<dbReference type="InterPro" id="IPR016024">
    <property type="entry name" value="ARM-type_fold"/>
</dbReference>
<dbReference type="GO" id="GO:0003729">
    <property type="term" value="F:mRNA binding"/>
    <property type="evidence" value="ECO:0007669"/>
    <property type="project" value="TreeGrafter"/>
</dbReference>
<dbReference type="SMART" id="SM00515">
    <property type="entry name" value="eIF5C"/>
    <property type="match status" value="1"/>
</dbReference>
<feature type="region of interest" description="Disordered" evidence="14">
    <location>
        <begin position="236"/>
        <end position="290"/>
    </location>
</feature>
<name>A0A1B0D948_PHLPP</name>
<evidence type="ECO:0000256" key="2">
    <source>
        <dbReference type="ARBA" id="ARBA00022481"/>
    </source>
</evidence>
<proteinExistence type="inferred from homology"/>
<dbReference type="VEuPathDB" id="VectorBase:PPAPM1_011647"/>
<evidence type="ECO:0000256" key="3">
    <source>
        <dbReference type="ARBA" id="ARBA00022491"/>
    </source>
</evidence>
<evidence type="ECO:0000256" key="14">
    <source>
        <dbReference type="SAM" id="MobiDB-lite"/>
    </source>
</evidence>
<keyword evidence="3" id="KW-0678">Repressor</keyword>
<evidence type="ECO:0000256" key="12">
    <source>
        <dbReference type="ARBA" id="ARBA00040449"/>
    </source>
</evidence>
<dbReference type="EMBL" id="AJVK01012908">
    <property type="status" value="NOT_ANNOTATED_CDS"/>
    <property type="molecule type" value="Genomic_DNA"/>
</dbReference>
<dbReference type="Gene3D" id="1.25.40.180">
    <property type="match status" value="3"/>
</dbReference>
<dbReference type="VEuPathDB" id="VectorBase:PPAI004160"/>
<protein>
    <recommendedName>
        <fullName evidence="12">Eukaryotic translation initiation factor 4 gamma 2</fullName>
    </recommendedName>
</protein>
<dbReference type="EMBL" id="AJVK01012906">
    <property type="status" value="NOT_ANNOTATED_CDS"/>
    <property type="molecule type" value="Genomic_DNA"/>
</dbReference>
<dbReference type="AlphaFoldDB" id="A0A1B0D948"/>
<dbReference type="CDD" id="cd11559">
    <property type="entry name" value="W2_eIF4G1_like"/>
    <property type="match status" value="1"/>
</dbReference>
<dbReference type="GO" id="GO:0003743">
    <property type="term" value="F:translation initiation factor activity"/>
    <property type="evidence" value="ECO:0007669"/>
    <property type="project" value="UniProtKB-KW"/>
</dbReference>
<dbReference type="InterPro" id="IPR003307">
    <property type="entry name" value="W2_domain"/>
</dbReference>
<dbReference type="Pfam" id="PF02847">
    <property type="entry name" value="MA3"/>
    <property type="match status" value="1"/>
</dbReference>
<evidence type="ECO:0000256" key="10">
    <source>
        <dbReference type="ARBA" id="ARBA00022990"/>
    </source>
</evidence>
<keyword evidence="2" id="KW-0488">Methylation</keyword>
<evidence type="ECO:0000256" key="8">
    <source>
        <dbReference type="ARBA" id="ARBA00022845"/>
    </source>
</evidence>
<evidence type="ECO:0000256" key="6">
    <source>
        <dbReference type="ARBA" id="ARBA00022553"/>
    </source>
</evidence>
<evidence type="ECO:0000256" key="7">
    <source>
        <dbReference type="ARBA" id="ARBA00022843"/>
    </source>
</evidence>
<dbReference type="GO" id="GO:0006417">
    <property type="term" value="P:regulation of translation"/>
    <property type="evidence" value="ECO:0007669"/>
    <property type="project" value="UniProtKB-KW"/>
</dbReference>
<dbReference type="EnsemblMetazoa" id="PPAI004160-RA">
    <property type="protein sequence ID" value="PPAI004160-PA"/>
    <property type="gene ID" value="PPAI004160"/>
</dbReference>
<keyword evidence="4" id="KW-1017">Isopeptide bond</keyword>
<dbReference type="PANTHER" id="PTHR23253">
    <property type="entry name" value="EUKARYOTIC TRANSLATION INITIATION FACTOR 4 GAMMA"/>
    <property type="match status" value="1"/>
</dbReference>